<proteinExistence type="predicted"/>
<dbReference type="AlphaFoldDB" id="A0A6H1Z9L4"/>
<gene>
    <name evidence="2" type="ORF">MM415B00633_0025</name>
    <name evidence="1" type="ORF">TM448A00090_0076</name>
    <name evidence="3" type="ORF">TM448B00221_0028</name>
</gene>
<evidence type="ECO:0000313" key="3">
    <source>
        <dbReference type="EMBL" id="QJH94474.1"/>
    </source>
</evidence>
<reference evidence="1" key="1">
    <citation type="submission" date="2020-03" db="EMBL/GenBank/DDBJ databases">
        <title>The deep terrestrial virosphere.</title>
        <authorList>
            <person name="Holmfeldt K."/>
            <person name="Nilsson E."/>
            <person name="Simone D."/>
            <person name="Lopez-Fernandez M."/>
            <person name="Wu X."/>
            <person name="de Brujin I."/>
            <person name="Lundin D."/>
            <person name="Andersson A."/>
            <person name="Bertilsson S."/>
            <person name="Dopson M."/>
        </authorList>
    </citation>
    <scope>NUCLEOTIDE SEQUENCE</scope>
    <source>
        <strain evidence="2">MM415B00633</strain>
        <strain evidence="1">TM448A00090</strain>
        <strain evidence="3">TM448B00221</strain>
    </source>
</reference>
<dbReference type="EMBL" id="MT141495">
    <property type="protein sequence ID" value="QJA63341.1"/>
    <property type="molecule type" value="Genomic_DNA"/>
</dbReference>
<evidence type="ECO:0000313" key="2">
    <source>
        <dbReference type="EMBL" id="QJA63341.1"/>
    </source>
</evidence>
<name>A0A6H1Z9L4_9ZZZZ</name>
<sequence length="119" mass="13640">MGEVIDLNRRRDPEWLKKGWAILDKLTPDERNAVIVHVFNLALEDVKAGVDGQPHERFFAAIDEIYTAANPHRHCYFCTDIDGNAVEYTEAISICPICLVKVTNILSKFGIERKRKKEK</sequence>
<accession>A0A6H1Z9L4</accession>
<evidence type="ECO:0000313" key="1">
    <source>
        <dbReference type="EMBL" id="QJA44244.1"/>
    </source>
</evidence>
<organism evidence="1">
    <name type="scientific">viral metagenome</name>
    <dbReference type="NCBI Taxonomy" id="1070528"/>
    <lineage>
        <taxon>unclassified sequences</taxon>
        <taxon>metagenomes</taxon>
        <taxon>organismal metagenomes</taxon>
    </lineage>
</organism>
<dbReference type="EMBL" id="MT144601">
    <property type="protein sequence ID" value="QJH94474.1"/>
    <property type="molecule type" value="Genomic_DNA"/>
</dbReference>
<protein>
    <submittedName>
        <fullName evidence="1">Uncharacterized protein</fullName>
    </submittedName>
</protein>
<dbReference type="EMBL" id="MT143974">
    <property type="protein sequence ID" value="QJA44244.1"/>
    <property type="molecule type" value="Genomic_DNA"/>
</dbReference>